<comment type="caution">
    <text evidence="1">The sequence shown here is derived from an EMBL/GenBank/DDBJ whole genome shotgun (WGS) entry which is preliminary data.</text>
</comment>
<sequence length="103" mass="10691">MDQTTAPHPPRPLDPRTALAGLAALLLGDRCAACARPGPRLCRPCAAAVGARAHRCRRRAGCPPVWAAGCHRGLDRALLLEFKERGARGLAAPLGARLAAAVA</sequence>
<accession>A0A9X3NNE4</accession>
<proteinExistence type="predicted"/>
<feature type="non-terminal residue" evidence="1">
    <location>
        <position position="103"/>
    </location>
</feature>
<name>A0A9X3NNE4_9ACTN</name>
<keyword evidence="2" id="KW-1185">Reference proteome</keyword>
<dbReference type="AlphaFoldDB" id="A0A9X3NNE4"/>
<protein>
    <submittedName>
        <fullName evidence="1">ComF family protein</fullName>
    </submittedName>
</protein>
<reference evidence="1" key="1">
    <citation type="submission" date="2021-10" db="EMBL/GenBank/DDBJ databases">
        <title>Streptomonospora sp. nov., isolated from mangrove soil.</title>
        <authorList>
            <person name="Chen X."/>
            <person name="Ge X."/>
            <person name="Liu W."/>
        </authorList>
    </citation>
    <scope>NUCLEOTIDE SEQUENCE</scope>
    <source>
        <strain evidence="1">S1-112</strain>
    </source>
</reference>
<gene>
    <name evidence="1" type="ORF">LG943_17800</name>
</gene>
<evidence type="ECO:0000313" key="1">
    <source>
        <dbReference type="EMBL" id="MDA0566155.1"/>
    </source>
</evidence>
<dbReference type="Proteomes" id="UP001140076">
    <property type="component" value="Unassembled WGS sequence"/>
</dbReference>
<dbReference type="EMBL" id="JAJAQC010000031">
    <property type="protein sequence ID" value="MDA0566155.1"/>
    <property type="molecule type" value="Genomic_DNA"/>
</dbReference>
<evidence type="ECO:0000313" key="2">
    <source>
        <dbReference type="Proteomes" id="UP001140076"/>
    </source>
</evidence>
<organism evidence="1 2">
    <name type="scientific">Streptomonospora mangrovi</name>
    <dbReference type="NCBI Taxonomy" id="2883123"/>
    <lineage>
        <taxon>Bacteria</taxon>
        <taxon>Bacillati</taxon>
        <taxon>Actinomycetota</taxon>
        <taxon>Actinomycetes</taxon>
        <taxon>Streptosporangiales</taxon>
        <taxon>Nocardiopsidaceae</taxon>
        <taxon>Streptomonospora</taxon>
    </lineage>
</organism>